<organism evidence="1 2">
    <name type="scientific">Triticum urartu</name>
    <name type="common">Red wild einkorn</name>
    <name type="synonym">Crithodium urartu</name>
    <dbReference type="NCBI Taxonomy" id="4572"/>
    <lineage>
        <taxon>Eukaryota</taxon>
        <taxon>Viridiplantae</taxon>
        <taxon>Streptophyta</taxon>
        <taxon>Embryophyta</taxon>
        <taxon>Tracheophyta</taxon>
        <taxon>Spermatophyta</taxon>
        <taxon>Magnoliopsida</taxon>
        <taxon>Liliopsida</taxon>
        <taxon>Poales</taxon>
        <taxon>Poaceae</taxon>
        <taxon>BOP clade</taxon>
        <taxon>Pooideae</taxon>
        <taxon>Triticodae</taxon>
        <taxon>Triticeae</taxon>
        <taxon>Triticinae</taxon>
        <taxon>Triticum</taxon>
    </lineage>
</organism>
<protein>
    <submittedName>
        <fullName evidence="1">Uncharacterized protein</fullName>
    </submittedName>
</protein>
<evidence type="ECO:0000313" key="1">
    <source>
        <dbReference type="EnsemblPlants" id="TuG1812G0400002690.01.T01"/>
    </source>
</evidence>
<sequence length="111" mass="12442">MRQLEMMRIMQRLAGVCPLGFGAKQEDSAFVGAPMPSFSSSELSATHCYCCSMMSRWSGSELLCLTTLRTKYSRNTSTATPFWVVGVKGGKWSPKSRQIYTLRDGILRYIV</sequence>
<accession>A0A8R7UA97</accession>
<dbReference type="Gramene" id="TuG1812G0400002690.01.T01">
    <property type="protein sequence ID" value="TuG1812G0400002690.01.T01"/>
    <property type="gene ID" value="TuG1812G0400002690.01"/>
</dbReference>
<dbReference type="EnsemblPlants" id="TuG1812G0400002690.01.T01">
    <property type="protein sequence ID" value="TuG1812G0400002690.01.T01"/>
    <property type="gene ID" value="TuG1812G0400002690.01"/>
</dbReference>
<reference evidence="1" key="2">
    <citation type="submission" date="2018-03" db="EMBL/GenBank/DDBJ databases">
        <title>The Triticum urartu genome reveals the dynamic nature of wheat genome evolution.</title>
        <authorList>
            <person name="Ling H."/>
            <person name="Ma B."/>
            <person name="Shi X."/>
            <person name="Liu H."/>
            <person name="Dong L."/>
            <person name="Sun H."/>
            <person name="Cao Y."/>
            <person name="Gao Q."/>
            <person name="Zheng S."/>
            <person name="Li Y."/>
            <person name="Yu Y."/>
            <person name="Du H."/>
            <person name="Qi M."/>
            <person name="Li Y."/>
            <person name="Yu H."/>
            <person name="Cui Y."/>
            <person name="Wang N."/>
            <person name="Chen C."/>
            <person name="Wu H."/>
            <person name="Zhao Y."/>
            <person name="Zhang J."/>
            <person name="Li Y."/>
            <person name="Zhou W."/>
            <person name="Zhang B."/>
            <person name="Hu W."/>
            <person name="Eijk M."/>
            <person name="Tang J."/>
            <person name="Witsenboer H."/>
            <person name="Zhao S."/>
            <person name="Li Z."/>
            <person name="Zhang A."/>
            <person name="Wang D."/>
            <person name="Liang C."/>
        </authorList>
    </citation>
    <scope>NUCLEOTIDE SEQUENCE [LARGE SCALE GENOMIC DNA]</scope>
    <source>
        <strain evidence="1">cv. G1812</strain>
    </source>
</reference>
<evidence type="ECO:0000313" key="2">
    <source>
        <dbReference type="Proteomes" id="UP000015106"/>
    </source>
</evidence>
<name>A0A8R7UA97_TRIUA</name>
<reference evidence="1" key="3">
    <citation type="submission" date="2022-06" db="UniProtKB">
        <authorList>
            <consortium name="EnsemblPlants"/>
        </authorList>
    </citation>
    <scope>IDENTIFICATION</scope>
</reference>
<keyword evidence="2" id="KW-1185">Reference proteome</keyword>
<dbReference type="Proteomes" id="UP000015106">
    <property type="component" value="Chromosome 4"/>
</dbReference>
<proteinExistence type="predicted"/>
<dbReference type="AlphaFoldDB" id="A0A8R7UA97"/>
<reference evidence="2" key="1">
    <citation type="journal article" date="2013" name="Nature">
        <title>Draft genome of the wheat A-genome progenitor Triticum urartu.</title>
        <authorList>
            <person name="Ling H.Q."/>
            <person name="Zhao S."/>
            <person name="Liu D."/>
            <person name="Wang J."/>
            <person name="Sun H."/>
            <person name="Zhang C."/>
            <person name="Fan H."/>
            <person name="Li D."/>
            <person name="Dong L."/>
            <person name="Tao Y."/>
            <person name="Gao C."/>
            <person name="Wu H."/>
            <person name="Li Y."/>
            <person name="Cui Y."/>
            <person name="Guo X."/>
            <person name="Zheng S."/>
            <person name="Wang B."/>
            <person name="Yu K."/>
            <person name="Liang Q."/>
            <person name="Yang W."/>
            <person name="Lou X."/>
            <person name="Chen J."/>
            <person name="Feng M."/>
            <person name="Jian J."/>
            <person name="Zhang X."/>
            <person name="Luo G."/>
            <person name="Jiang Y."/>
            <person name="Liu J."/>
            <person name="Wang Z."/>
            <person name="Sha Y."/>
            <person name="Zhang B."/>
            <person name="Wu H."/>
            <person name="Tang D."/>
            <person name="Shen Q."/>
            <person name="Xue P."/>
            <person name="Zou S."/>
            <person name="Wang X."/>
            <person name="Liu X."/>
            <person name="Wang F."/>
            <person name="Yang Y."/>
            <person name="An X."/>
            <person name="Dong Z."/>
            <person name="Zhang K."/>
            <person name="Zhang X."/>
            <person name="Luo M.C."/>
            <person name="Dvorak J."/>
            <person name="Tong Y."/>
            <person name="Wang J."/>
            <person name="Yang H."/>
            <person name="Li Z."/>
            <person name="Wang D."/>
            <person name="Zhang A."/>
            <person name="Wang J."/>
        </authorList>
    </citation>
    <scope>NUCLEOTIDE SEQUENCE</scope>
    <source>
        <strain evidence="2">cv. G1812</strain>
    </source>
</reference>